<protein>
    <submittedName>
        <fullName evidence="6">FtsK/SpoIIIE family protein</fullName>
    </submittedName>
</protein>
<feature type="transmembrane region" description="Helical" evidence="4">
    <location>
        <begin position="44"/>
        <end position="65"/>
    </location>
</feature>
<evidence type="ECO:0000313" key="6">
    <source>
        <dbReference type="EMBL" id="EEI86569.1"/>
    </source>
</evidence>
<evidence type="ECO:0000256" key="4">
    <source>
        <dbReference type="SAM" id="Phobius"/>
    </source>
</evidence>
<proteinExistence type="predicted"/>
<dbReference type="GO" id="GO:0005524">
    <property type="term" value="F:ATP binding"/>
    <property type="evidence" value="ECO:0007669"/>
    <property type="project" value="UniProtKB-UniRule"/>
</dbReference>
<evidence type="ECO:0000256" key="1">
    <source>
        <dbReference type="ARBA" id="ARBA00022741"/>
    </source>
</evidence>
<dbReference type="HOGENOM" id="CLU_629754_0_0_9"/>
<keyword evidence="1 3" id="KW-0547">Nucleotide-binding</keyword>
<dbReference type="InterPro" id="IPR002543">
    <property type="entry name" value="FtsK_dom"/>
</dbReference>
<keyword evidence="4" id="KW-0812">Transmembrane</keyword>
<dbReference type="PANTHER" id="PTHR22683:SF47">
    <property type="entry name" value="FTSK DOMAIN-CONTAINING PROTEIN YDCQ"/>
    <property type="match status" value="1"/>
</dbReference>
<evidence type="ECO:0000256" key="3">
    <source>
        <dbReference type="PROSITE-ProRule" id="PRU00289"/>
    </source>
</evidence>
<name>C2BEQ7_9FIRM</name>
<dbReference type="SUPFAM" id="SSF52540">
    <property type="entry name" value="P-loop containing nucleoside triphosphate hydrolases"/>
    <property type="match status" value="1"/>
</dbReference>
<feature type="transmembrane region" description="Helical" evidence="4">
    <location>
        <begin position="12"/>
        <end position="32"/>
    </location>
</feature>
<reference evidence="6 7" key="1">
    <citation type="submission" date="2008-10" db="EMBL/GenBank/DDBJ databases">
        <authorList>
            <person name="Qin X."/>
            <person name="Bachman B."/>
            <person name="Battles P."/>
            <person name="Bell A."/>
            <person name="Bess C."/>
            <person name="Bickham C."/>
            <person name="Chaboub L."/>
            <person name="Chen D."/>
            <person name="Coyle M."/>
            <person name="Deiros D.R."/>
            <person name="Dinh H."/>
            <person name="Forbes L."/>
            <person name="Fowler G."/>
            <person name="Francisco L."/>
            <person name="Fu Q."/>
            <person name="Gubbala S."/>
            <person name="Hale W."/>
            <person name="Han Y."/>
            <person name="Hemphill L."/>
            <person name="Highlander S.K."/>
            <person name="Hirani K."/>
            <person name="Hogues M."/>
            <person name="Jackson L."/>
            <person name="Jakkamsetti A."/>
            <person name="Javaid M."/>
            <person name="Jiang H."/>
            <person name="Korchina V."/>
            <person name="Kovar C."/>
            <person name="Lara F."/>
            <person name="Lee S."/>
            <person name="Mata R."/>
            <person name="Mathew T."/>
            <person name="Moen C."/>
            <person name="Morales K."/>
            <person name="Munidasa M."/>
            <person name="Nazareth L."/>
            <person name="Ngo R."/>
            <person name="Nguyen L."/>
            <person name="Okwuonu G."/>
            <person name="Ongeri F."/>
            <person name="Patil S."/>
            <person name="Petrosino J."/>
            <person name="Pham C."/>
            <person name="Pham P."/>
            <person name="Pu L.-L."/>
            <person name="Puazo M."/>
            <person name="Raj R."/>
            <person name="Reid J."/>
            <person name="Rouhana J."/>
            <person name="Saada N."/>
            <person name="Shang Y."/>
            <person name="Simmons D."/>
            <person name="Thornton R."/>
            <person name="Warren J."/>
            <person name="Weissenberger G."/>
            <person name="Zhang J."/>
            <person name="Zhang L."/>
            <person name="Zhou C."/>
            <person name="Zhu D."/>
            <person name="Muzny D."/>
            <person name="Worley K."/>
            <person name="Gibbs R."/>
        </authorList>
    </citation>
    <scope>NUCLEOTIDE SEQUENCE [LARGE SCALE GENOMIC DNA]</scope>
    <source>
        <strain evidence="6 7">ATCC 51172</strain>
    </source>
</reference>
<keyword evidence="7" id="KW-1185">Reference proteome</keyword>
<dbReference type="PROSITE" id="PS50901">
    <property type="entry name" value="FTSK"/>
    <property type="match status" value="1"/>
</dbReference>
<comment type="caution">
    <text evidence="6">The sequence shown here is derived from an EMBL/GenBank/DDBJ whole genome shotgun (WGS) entry which is preliminary data.</text>
</comment>
<dbReference type="eggNOG" id="COG1674">
    <property type="taxonomic scope" value="Bacteria"/>
</dbReference>
<dbReference type="InterPro" id="IPR050206">
    <property type="entry name" value="FtsK/SpoIIIE/SftA"/>
</dbReference>
<accession>C2BEQ7</accession>
<sequence length="430" mass="49551">MRTPRYIRGTFAMLIIIICLILFLGLQILSPLLVKYKIVNNDVFVNLFLIIAVCILVILLMSWSYRNSLNRGLKYAFIHYRISKKLRKQLIDSKYYIENKVFNVLILPLVKVEFIDGGNLNQGIISIENNIKFDKKLEDIRLNGALSDYIVTQQYLSNDGNTYIYEISSKEMFSQLVFDSIKDYLAWSKTGINDYSFRLSDNDVLPFHHMGIAAQTGGGKSFMLQSLLIQILNKEIKHLVYLIDPKSADLLSFGKHNLKQGFYADKEGAISMIEKFYNDMVQRKEDLQEFFDKKSNFDYRDLGLPASILVIDEFGALRASWNTLAKKDRDYIESLLSNIVFMGRQLGFFVFLVLQRFSAETVPRAITEQLVIRIVLSESDDLTYRTLFSQSANIPSLNLKPGMGFFSCPKLAKIESPKLFVFPFCRFLKT</sequence>
<organism evidence="6 7">
    <name type="scientific">Anaerococcus lactolyticus ATCC 51172</name>
    <dbReference type="NCBI Taxonomy" id="525254"/>
    <lineage>
        <taxon>Bacteria</taxon>
        <taxon>Bacillati</taxon>
        <taxon>Bacillota</taxon>
        <taxon>Tissierellia</taxon>
        <taxon>Tissierellales</taxon>
        <taxon>Peptoniphilaceae</taxon>
        <taxon>Anaerococcus</taxon>
    </lineage>
</organism>
<feature type="binding site" evidence="3">
    <location>
        <begin position="214"/>
        <end position="221"/>
    </location>
    <ligand>
        <name>ATP</name>
        <dbReference type="ChEBI" id="CHEBI:30616"/>
    </ligand>
</feature>
<dbReference type="PANTHER" id="PTHR22683">
    <property type="entry name" value="SPORULATION PROTEIN RELATED"/>
    <property type="match status" value="1"/>
</dbReference>
<dbReference type="RefSeq" id="WP_004826800.1">
    <property type="nucleotide sequence ID" value="NZ_GG666044.1"/>
</dbReference>
<evidence type="ECO:0000256" key="2">
    <source>
        <dbReference type="ARBA" id="ARBA00022840"/>
    </source>
</evidence>
<keyword evidence="2 3" id="KW-0067">ATP-binding</keyword>
<dbReference type="AlphaFoldDB" id="C2BEQ7"/>
<dbReference type="EMBL" id="ABYO01000191">
    <property type="protein sequence ID" value="EEI86569.1"/>
    <property type="molecule type" value="Genomic_DNA"/>
</dbReference>
<dbReference type="Proteomes" id="UP000005984">
    <property type="component" value="Unassembled WGS sequence"/>
</dbReference>
<keyword evidence="4" id="KW-1133">Transmembrane helix</keyword>
<feature type="domain" description="FtsK" evidence="5">
    <location>
        <begin position="192"/>
        <end position="385"/>
    </location>
</feature>
<dbReference type="GO" id="GO:0003677">
    <property type="term" value="F:DNA binding"/>
    <property type="evidence" value="ECO:0007669"/>
    <property type="project" value="InterPro"/>
</dbReference>
<dbReference type="STRING" id="525254.HMPREF0072_0827"/>
<gene>
    <name evidence="6" type="ORF">HMPREF0072_0827</name>
</gene>
<dbReference type="InterPro" id="IPR027417">
    <property type="entry name" value="P-loop_NTPase"/>
</dbReference>
<evidence type="ECO:0000313" key="7">
    <source>
        <dbReference type="Proteomes" id="UP000005984"/>
    </source>
</evidence>
<evidence type="ECO:0000259" key="5">
    <source>
        <dbReference type="PROSITE" id="PS50901"/>
    </source>
</evidence>
<dbReference type="Gene3D" id="3.40.50.300">
    <property type="entry name" value="P-loop containing nucleotide triphosphate hydrolases"/>
    <property type="match status" value="1"/>
</dbReference>
<keyword evidence="4" id="KW-0472">Membrane</keyword>